<dbReference type="PANTHER" id="PTHR47320">
    <property type="entry name" value="BIFUNCTIONAL URIDYLYLTRANSFERASE/URIDYLYL-REMOVING ENZYME"/>
    <property type="match status" value="1"/>
</dbReference>
<reference evidence="3" key="1">
    <citation type="journal article" date="2019" name="PLoS Negl. Trop. Dis.">
        <title>Revisiting the worldwide diversity of Leptospira species in the environment.</title>
        <authorList>
            <person name="Vincent A.T."/>
            <person name="Schiettekatte O."/>
            <person name="Bourhy P."/>
            <person name="Veyrier F.J."/>
            <person name="Picardeau M."/>
        </authorList>
    </citation>
    <scope>NUCLEOTIDE SEQUENCE [LARGE SCALE GENOMIC DNA]</scope>
    <source>
        <strain evidence="3">SSW15</strain>
    </source>
</reference>
<sequence length="203" mass="23389">MTIPTTEKPLHISCIPRGDAYALKVNISKNEIGIIYRVTAVLYVHGWNIEEAIAETSTDGYIQDIFIVRRLDDERMKEEHLNAIHKDLKELFYGGISVMNYLARYPEKTETLRMKLEETPEIFLFNSEISDSTVMDLRMRDRSGILFEISQILFLFGIDILSFKAVTDSGQVRDTFLLRLENGSKLDEVLHFQKLKNALLSVL</sequence>
<dbReference type="CDD" id="cd04873">
    <property type="entry name" value="ACT_UUR-ACR-like"/>
    <property type="match status" value="1"/>
</dbReference>
<dbReference type="PROSITE" id="PS51671">
    <property type="entry name" value="ACT"/>
    <property type="match status" value="2"/>
</dbReference>
<dbReference type="InterPro" id="IPR002912">
    <property type="entry name" value="ACT_dom"/>
</dbReference>
<evidence type="ECO:0000256" key="1">
    <source>
        <dbReference type="ARBA" id="ARBA00022801"/>
    </source>
</evidence>
<keyword evidence="1" id="KW-0378">Hydrolase</keyword>
<dbReference type="GO" id="GO:0016787">
    <property type="term" value="F:hydrolase activity"/>
    <property type="evidence" value="ECO:0007669"/>
    <property type="project" value="UniProtKB-KW"/>
</dbReference>
<feature type="domain" description="ACT" evidence="2">
    <location>
        <begin position="134"/>
        <end position="203"/>
    </location>
</feature>
<dbReference type="InterPro" id="IPR010043">
    <property type="entry name" value="UTase/UR"/>
</dbReference>
<name>A0A4R9G419_9LEPT</name>
<feature type="domain" description="ACT" evidence="2">
    <location>
        <begin position="23"/>
        <end position="106"/>
    </location>
</feature>
<accession>A0A4R9G419</accession>
<dbReference type="Gene3D" id="3.30.70.260">
    <property type="match status" value="1"/>
</dbReference>
<protein>
    <recommendedName>
        <fullName evidence="2">ACT domain-containing protein</fullName>
    </recommendedName>
</protein>
<dbReference type="Proteomes" id="UP000298458">
    <property type="component" value="Unassembled WGS sequence"/>
</dbReference>
<keyword evidence="4" id="KW-1185">Reference proteome</keyword>
<evidence type="ECO:0000313" key="4">
    <source>
        <dbReference type="Proteomes" id="UP000298458"/>
    </source>
</evidence>
<dbReference type="GO" id="GO:0008773">
    <property type="term" value="F:[protein-PII] uridylyltransferase activity"/>
    <property type="evidence" value="ECO:0007669"/>
    <property type="project" value="InterPro"/>
</dbReference>
<proteinExistence type="predicted"/>
<gene>
    <name evidence="3" type="ORF">EHO60_16855</name>
</gene>
<dbReference type="EMBL" id="RQET01000014">
    <property type="protein sequence ID" value="TGK06252.1"/>
    <property type="molecule type" value="Genomic_DNA"/>
</dbReference>
<dbReference type="RefSeq" id="WP_135769379.1">
    <property type="nucleotide sequence ID" value="NZ_RQET01000014.1"/>
</dbReference>
<dbReference type="PANTHER" id="PTHR47320:SF1">
    <property type="entry name" value="BIFUNCTIONAL URIDYLYLTRANSFERASE_URIDYLYL-REMOVING ENZYME"/>
    <property type="match status" value="1"/>
</dbReference>
<dbReference type="InterPro" id="IPR045865">
    <property type="entry name" value="ACT-like_dom_sf"/>
</dbReference>
<organism evidence="3 4">
    <name type="scientific">Leptospira fletcheri</name>
    <dbReference type="NCBI Taxonomy" id="2484981"/>
    <lineage>
        <taxon>Bacteria</taxon>
        <taxon>Pseudomonadati</taxon>
        <taxon>Spirochaetota</taxon>
        <taxon>Spirochaetia</taxon>
        <taxon>Leptospirales</taxon>
        <taxon>Leptospiraceae</taxon>
        <taxon>Leptospira</taxon>
    </lineage>
</organism>
<evidence type="ECO:0000313" key="3">
    <source>
        <dbReference type="EMBL" id="TGK06252.1"/>
    </source>
</evidence>
<evidence type="ECO:0000259" key="2">
    <source>
        <dbReference type="PROSITE" id="PS51671"/>
    </source>
</evidence>
<dbReference type="SUPFAM" id="SSF55021">
    <property type="entry name" value="ACT-like"/>
    <property type="match status" value="2"/>
</dbReference>
<dbReference type="AlphaFoldDB" id="A0A4R9G419"/>
<comment type="caution">
    <text evidence="3">The sequence shown here is derived from an EMBL/GenBank/DDBJ whole genome shotgun (WGS) entry which is preliminary data.</text>
</comment>
<dbReference type="OrthoDB" id="334619at2"/>